<evidence type="ECO:0000256" key="1">
    <source>
        <dbReference type="ARBA" id="ARBA00004117"/>
    </source>
</evidence>
<dbReference type="InterPro" id="IPR011002">
    <property type="entry name" value="FliG_a-hlx"/>
</dbReference>
<dbReference type="Pfam" id="PF14842">
    <property type="entry name" value="FliG_N"/>
    <property type="match status" value="1"/>
</dbReference>
<feature type="domain" description="Flagellar motor switch protein FliG N-terminal" evidence="14">
    <location>
        <begin position="17"/>
        <end position="117"/>
    </location>
</feature>
<dbReference type="Proteomes" id="UP001169063">
    <property type="component" value="Unassembled WGS sequence"/>
</dbReference>
<feature type="domain" description="Flagellar motor switch protein FliG C-terminal" evidence="12">
    <location>
        <begin position="227"/>
        <end position="333"/>
    </location>
</feature>
<keyword evidence="15" id="KW-0969">Cilium</keyword>
<dbReference type="InterPro" id="IPR023087">
    <property type="entry name" value="Flg_Motor_Flig_C"/>
</dbReference>
<dbReference type="SUPFAM" id="SSF48029">
    <property type="entry name" value="FliG"/>
    <property type="match status" value="2"/>
</dbReference>
<evidence type="ECO:0000256" key="3">
    <source>
        <dbReference type="ARBA" id="ARBA00010299"/>
    </source>
</evidence>
<evidence type="ECO:0000256" key="7">
    <source>
        <dbReference type="ARBA" id="ARBA00022779"/>
    </source>
</evidence>
<dbReference type="Pfam" id="PF14841">
    <property type="entry name" value="FliG_M"/>
    <property type="match status" value="1"/>
</dbReference>
<evidence type="ECO:0000256" key="8">
    <source>
        <dbReference type="ARBA" id="ARBA00023136"/>
    </source>
</evidence>
<comment type="subcellular location">
    <subcellularLocation>
        <location evidence="1 11">Bacterial flagellum basal body</location>
    </subcellularLocation>
    <subcellularLocation>
        <location evidence="11">Cell inner membrane</location>
        <topology evidence="11">Peripheral membrane protein</topology>
        <orientation evidence="11">Cytoplasmic side</orientation>
    </subcellularLocation>
    <subcellularLocation>
        <location evidence="2">Cell membrane</location>
        <topology evidence="2">Peripheral membrane protein</topology>
        <orientation evidence="2">Cytoplasmic side</orientation>
    </subcellularLocation>
</comment>
<dbReference type="PANTHER" id="PTHR30534">
    <property type="entry name" value="FLAGELLAR MOTOR SWITCH PROTEIN FLIG"/>
    <property type="match status" value="1"/>
</dbReference>
<comment type="function">
    <text evidence="10 11">FliG is one of three proteins (FliG, FliN, FliM) that forms the rotor-mounted switch complex (C ring), located at the base of the basal body. This complex interacts with the CheY and CheZ chemotaxis proteins, in addition to contacting components of the motor that determine the direction of flagellar rotation.</text>
</comment>
<evidence type="ECO:0000256" key="9">
    <source>
        <dbReference type="ARBA" id="ARBA00023143"/>
    </source>
</evidence>
<keyword evidence="5 11" id="KW-1003">Cell membrane</keyword>
<dbReference type="Pfam" id="PF01706">
    <property type="entry name" value="FliG_C"/>
    <property type="match status" value="1"/>
</dbReference>
<organism evidence="15 16">
    <name type="scientific">Peiella sedimenti</name>
    <dbReference type="NCBI Taxonomy" id="3061083"/>
    <lineage>
        <taxon>Bacteria</taxon>
        <taxon>Pseudomonadati</taxon>
        <taxon>Pseudomonadota</taxon>
        <taxon>Alphaproteobacteria</taxon>
        <taxon>Caulobacterales</taxon>
        <taxon>Caulobacteraceae</taxon>
        <taxon>Peiella</taxon>
    </lineage>
</organism>
<keyword evidence="6 11" id="KW-0145">Chemotaxis</keyword>
<evidence type="ECO:0000256" key="4">
    <source>
        <dbReference type="ARBA" id="ARBA00021870"/>
    </source>
</evidence>
<dbReference type="NCBIfam" id="TIGR00207">
    <property type="entry name" value="fliG"/>
    <property type="match status" value="1"/>
</dbReference>
<dbReference type="InterPro" id="IPR000090">
    <property type="entry name" value="Flg_Motor_Flig"/>
</dbReference>
<evidence type="ECO:0000313" key="16">
    <source>
        <dbReference type="Proteomes" id="UP001169063"/>
    </source>
</evidence>
<evidence type="ECO:0000256" key="6">
    <source>
        <dbReference type="ARBA" id="ARBA00022500"/>
    </source>
</evidence>
<dbReference type="EMBL" id="JAUKTR010000001">
    <property type="protein sequence ID" value="MDO1558179.1"/>
    <property type="molecule type" value="Genomic_DNA"/>
</dbReference>
<reference evidence="15" key="1">
    <citation type="submission" date="2023-07" db="EMBL/GenBank/DDBJ databases">
        <title>Brevundimonas soil sp. nov., isolated from the soil of chemical plant.</title>
        <authorList>
            <person name="Wu N."/>
        </authorList>
    </citation>
    <scope>NUCLEOTIDE SEQUENCE</scope>
    <source>
        <strain evidence="15">XZ-24</strain>
    </source>
</reference>
<dbReference type="PIRSF" id="PIRSF003161">
    <property type="entry name" value="FliG"/>
    <property type="match status" value="1"/>
</dbReference>
<dbReference type="InterPro" id="IPR032779">
    <property type="entry name" value="FliG_M"/>
</dbReference>
<feature type="domain" description="Flagellar motor switch protein FliG middle" evidence="13">
    <location>
        <begin position="127"/>
        <end position="198"/>
    </location>
</feature>
<evidence type="ECO:0000256" key="2">
    <source>
        <dbReference type="ARBA" id="ARBA00004413"/>
    </source>
</evidence>
<sequence length="344" mass="38420">MARLVGKKQTIDDPKRLTGPEKAAVILLALGEDHAKLWASLDEDEVKEISQAMASLGSVQASVVEQLMIEFVSGVGGSGSVMGSFEQTQRLLTAFMPQERVEALMEEIRGPAGRTMWDKLGNVNEAVLANYLKNEYPQTVAVVLSKIKPDHASRVLSALPEDFALECVQRMLRMEPVQREILDKIEQTLRTEFMSNLARTSKRDSHEMMAEIFNNFDRQTESRFIAALEERNRESAERIRALMFVFEDLSKLDPGGVQTLLRAVEKDQLALALKGASDSLREMFFSNMSERASKIMREDMESMGPVRLKDVDQAQMAMVQVAKDLAAKGEIMLAGQGGDDELIY</sequence>
<keyword evidence="15" id="KW-0282">Flagellum</keyword>
<protein>
    <recommendedName>
        <fullName evidence="4 11">Flagellar motor switch protein FliG</fullName>
    </recommendedName>
</protein>
<evidence type="ECO:0000256" key="5">
    <source>
        <dbReference type="ARBA" id="ARBA00022475"/>
    </source>
</evidence>
<evidence type="ECO:0000259" key="12">
    <source>
        <dbReference type="Pfam" id="PF01706"/>
    </source>
</evidence>
<dbReference type="Gene3D" id="1.10.220.30">
    <property type="match status" value="3"/>
</dbReference>
<dbReference type="RefSeq" id="WP_302108600.1">
    <property type="nucleotide sequence ID" value="NZ_JAUKTR010000001.1"/>
</dbReference>
<keyword evidence="8 11" id="KW-0472">Membrane</keyword>
<keyword evidence="7 11" id="KW-0283">Flagellar rotation</keyword>
<evidence type="ECO:0000259" key="14">
    <source>
        <dbReference type="Pfam" id="PF14842"/>
    </source>
</evidence>
<keyword evidence="15" id="KW-0966">Cell projection</keyword>
<evidence type="ECO:0000313" key="15">
    <source>
        <dbReference type="EMBL" id="MDO1558179.1"/>
    </source>
</evidence>
<evidence type="ECO:0000256" key="11">
    <source>
        <dbReference type="PIRNR" id="PIRNR003161"/>
    </source>
</evidence>
<proteinExistence type="inferred from homology"/>
<name>A0ABT8SHY3_9CAUL</name>
<comment type="similarity">
    <text evidence="3 11">Belongs to the FliG family.</text>
</comment>
<keyword evidence="9 11" id="KW-0975">Bacterial flagellum</keyword>
<accession>A0ABT8SHY3</accession>
<keyword evidence="16" id="KW-1185">Reference proteome</keyword>
<dbReference type="InterPro" id="IPR028263">
    <property type="entry name" value="FliG_N"/>
</dbReference>
<evidence type="ECO:0000256" key="10">
    <source>
        <dbReference type="ARBA" id="ARBA00025598"/>
    </source>
</evidence>
<dbReference type="PANTHER" id="PTHR30534:SF0">
    <property type="entry name" value="FLAGELLAR MOTOR SWITCH PROTEIN FLIG"/>
    <property type="match status" value="1"/>
</dbReference>
<gene>
    <name evidence="15" type="primary">fliG</name>
    <name evidence="15" type="ORF">Q0812_01880</name>
</gene>
<evidence type="ECO:0000259" key="13">
    <source>
        <dbReference type="Pfam" id="PF14841"/>
    </source>
</evidence>
<comment type="caution">
    <text evidence="15">The sequence shown here is derived from an EMBL/GenBank/DDBJ whole genome shotgun (WGS) entry which is preliminary data.</text>
</comment>
<keyword evidence="11" id="KW-0997">Cell inner membrane</keyword>
<dbReference type="PRINTS" id="PR00954">
    <property type="entry name" value="FLGMOTORFLIG"/>
</dbReference>